<evidence type="ECO:0000256" key="3">
    <source>
        <dbReference type="ARBA" id="ARBA00006179"/>
    </source>
</evidence>
<dbReference type="GO" id="GO:0046872">
    <property type="term" value="F:metal ion binding"/>
    <property type="evidence" value="ECO:0007669"/>
    <property type="project" value="UniProtKB-KW"/>
</dbReference>
<evidence type="ECO:0000256" key="7">
    <source>
        <dbReference type="ARBA" id="ARBA00034128"/>
    </source>
</evidence>
<evidence type="ECO:0000313" key="11">
    <source>
        <dbReference type="EMBL" id="ODQ77340.1"/>
    </source>
</evidence>
<comment type="subunit">
    <text evidence="7">Component of the 2-(3-amino-3-carboxypropyl)histidine synthase complex composed of DPH1, DPH2, DPH3 and a NADH-dependent reductase, predominantly CBR1.</text>
</comment>
<feature type="compositionally biased region" description="Basic and acidic residues" evidence="10">
    <location>
        <begin position="450"/>
        <end position="459"/>
    </location>
</feature>
<accession>A0A1E3QI75</accession>
<evidence type="ECO:0000256" key="2">
    <source>
        <dbReference type="ARBA" id="ARBA00005156"/>
    </source>
</evidence>
<evidence type="ECO:0000256" key="9">
    <source>
        <dbReference type="RuleBase" id="RU364133"/>
    </source>
</evidence>
<feature type="region of interest" description="Disordered" evidence="10">
    <location>
        <begin position="540"/>
        <end position="565"/>
    </location>
</feature>
<proteinExistence type="inferred from homology"/>
<dbReference type="GO" id="GO:0017183">
    <property type="term" value="P:protein histidyl modification to diphthamide"/>
    <property type="evidence" value="ECO:0007669"/>
    <property type="project" value="UniProtKB-UniPathway"/>
</dbReference>
<dbReference type="Gene3D" id="3.40.50.11860">
    <property type="entry name" value="Diphthamide synthesis DPH1/DPH2 domain 3"/>
    <property type="match status" value="1"/>
</dbReference>
<dbReference type="SFLD" id="SFLDF00408">
    <property type="entry name" value="Diphthamide_biosynthesis_famil"/>
    <property type="match status" value="1"/>
</dbReference>
<dbReference type="OrthoDB" id="449241at2759"/>
<dbReference type="GO" id="GO:0005737">
    <property type="term" value="C:cytoplasm"/>
    <property type="evidence" value="ECO:0007669"/>
    <property type="project" value="UniProtKB-SubCell"/>
</dbReference>
<name>A0A1E3QI75_9ASCO</name>
<dbReference type="InterPro" id="IPR042263">
    <property type="entry name" value="DPH1/DPH2_1"/>
</dbReference>
<comment type="function">
    <text evidence="9">Required for the first step of diphthamide biosynthesis, a post-translational modification of histidine which occurs in elongation factor 2. DPH1 and DPH2 transfer a 3-amino-3-carboxypropyl (ACP) group from S-adenosyl-L-methionine (SAM) to a histidine residue, the reaction is assisted by a reduction system comprising DPH3 and a NADH-dependent reductase. Facilitates the reduction of the catalytic iron-sulfur cluster found in the DPH1 subunit.</text>
</comment>
<dbReference type="InterPro" id="IPR016435">
    <property type="entry name" value="DPH1/DPH2"/>
</dbReference>
<dbReference type="NCBIfam" id="TIGR00322">
    <property type="entry name" value="diphth2_R"/>
    <property type="match status" value="1"/>
</dbReference>
<dbReference type="GO" id="GO:0120513">
    <property type="term" value="C:2-(3-amino-3-carboxypropyl)histidine synthase complex"/>
    <property type="evidence" value="ECO:0007669"/>
    <property type="project" value="EnsemblFungi"/>
</dbReference>
<evidence type="ECO:0000256" key="1">
    <source>
        <dbReference type="ARBA" id="ARBA00001966"/>
    </source>
</evidence>
<feature type="region of interest" description="Disordered" evidence="10">
    <location>
        <begin position="450"/>
        <end position="479"/>
    </location>
</feature>
<evidence type="ECO:0000256" key="6">
    <source>
        <dbReference type="ARBA" id="ARBA00023014"/>
    </source>
</evidence>
<dbReference type="STRING" id="984486.A0A1E3QI75"/>
<protein>
    <recommendedName>
        <fullName evidence="9">2-(3-amino-3-carboxypropyl)histidine synthase subunit 2</fullName>
    </recommendedName>
</protein>
<dbReference type="SFLD" id="SFLDG01121">
    <property type="entry name" value="Diphthamide_biosynthesis"/>
    <property type="match status" value="1"/>
</dbReference>
<dbReference type="NCBIfam" id="TIGR00272">
    <property type="entry name" value="DPH2"/>
    <property type="match status" value="1"/>
</dbReference>
<dbReference type="InterPro" id="IPR010014">
    <property type="entry name" value="DHP2"/>
</dbReference>
<comment type="function">
    <text evidence="8">Required for the first step of diphthamide biosynthesis, a post-translational modification of histidine which occurs in elongation factor 2. DPH1 and DPH2 transfer a 3-amino-3-carboxypropyl (ACP) group from S-adenosyl-L-methionine (SAM) to a histidine residue, the reaction is assisted by a reduction system comprising DPH3 and a NADH-dependent reductase, predominantly CBR1. Facilitates the reduction of the catalytic iron-sulfur cluster found in the DPH1 subunit.</text>
</comment>
<keyword evidence="9" id="KW-0963">Cytoplasm</keyword>
<organism evidence="11 12">
    <name type="scientific">Babjeviella inositovora NRRL Y-12698</name>
    <dbReference type="NCBI Taxonomy" id="984486"/>
    <lineage>
        <taxon>Eukaryota</taxon>
        <taxon>Fungi</taxon>
        <taxon>Dikarya</taxon>
        <taxon>Ascomycota</taxon>
        <taxon>Saccharomycotina</taxon>
        <taxon>Pichiomycetes</taxon>
        <taxon>Serinales incertae sedis</taxon>
        <taxon>Babjeviella</taxon>
    </lineage>
</organism>
<keyword evidence="4 9" id="KW-0479">Metal-binding</keyword>
<dbReference type="GeneID" id="30147852"/>
<comment type="pathway">
    <text evidence="2 9">Protein modification; peptidyl-diphthamide biosynthesis.</text>
</comment>
<comment type="cofactor">
    <cofactor evidence="1">
        <name>[4Fe-4S] cluster</name>
        <dbReference type="ChEBI" id="CHEBI:49883"/>
    </cofactor>
</comment>
<comment type="similarity">
    <text evidence="3 9">Belongs to the DPH1/DPH2 family. DPH2 subfamily.</text>
</comment>
<dbReference type="InterPro" id="IPR042265">
    <property type="entry name" value="DPH1/DPH2_3"/>
</dbReference>
<evidence type="ECO:0000256" key="4">
    <source>
        <dbReference type="ARBA" id="ARBA00022723"/>
    </source>
</evidence>
<sequence length="573" mass="63965">MTEAIAPTLSTYQDVQTFEFDRFKAQERHRSYLGTDDLPSLEALKARLFDYYSMPELLAFLEEKVQYRKITLQFPDHLVSDSAIIAQEMLRALNVAVAPLGSGTDASCASASCDSSSCCKKAEGDDNSERKVWILADTSYSPCCIDEVAAEHVHSDLVIHFGDACLNNVDKLPSVYVFGKSFIDETAFTAKFQELYPDTSSKVVLMADAPHTYYLPRLYERLKKTYPHLAYAAIKLPESNTSVIIDRDAFSSAAEVGLHQVNRFFIGLKDVQQDMEQEGIDSALQGYDLLHITLPEAPRLLVLSTKFASLTIFEPTDNSINQGPFPSLMKRYRYMHMARTAGTIGILVNTLSLKNTKSLLNKVSQWIKDAGKKHYMFVVGKPNVAKLANFESIDIWCVLGCGQAGIIVDQVNEFYKPVITPYELQMALNDEVSWTGKWITDFQEVLRNAGEEKEEKDAEPAVNAEDYEDEAPEFNPVTGKYVSTSRPLRRLQHMSIEAKEPQEDDSTALIKKFSSTMAIRGTVSTSAAQLQNRLWTGLGSDFQDASVNSDEEDAEEGALVEEGRGGVARIYDK</sequence>
<evidence type="ECO:0000256" key="8">
    <source>
        <dbReference type="ARBA" id="ARBA00054092"/>
    </source>
</evidence>
<feature type="compositionally biased region" description="Acidic residues" evidence="10">
    <location>
        <begin position="549"/>
        <end position="559"/>
    </location>
</feature>
<dbReference type="PANTHER" id="PTHR10762">
    <property type="entry name" value="DIPHTHAMIDE BIOSYNTHESIS PROTEIN"/>
    <property type="match status" value="1"/>
</dbReference>
<dbReference type="UniPathway" id="UPA00559"/>
<dbReference type="SFLD" id="SFLDS00032">
    <property type="entry name" value="Radical_SAM_3-amino-3-carboxyp"/>
    <property type="match status" value="1"/>
</dbReference>
<keyword evidence="12" id="KW-1185">Reference proteome</keyword>
<reference evidence="12" key="1">
    <citation type="submission" date="2016-05" db="EMBL/GenBank/DDBJ databases">
        <title>Comparative genomics of biotechnologically important yeasts.</title>
        <authorList>
            <consortium name="DOE Joint Genome Institute"/>
            <person name="Riley R."/>
            <person name="Haridas S."/>
            <person name="Wolfe K.H."/>
            <person name="Lopes M.R."/>
            <person name="Hittinger C.T."/>
            <person name="Goker M."/>
            <person name="Salamov A."/>
            <person name="Wisecaver J."/>
            <person name="Long T.M."/>
            <person name="Aerts A.L."/>
            <person name="Barry K."/>
            <person name="Choi C."/>
            <person name="Clum A."/>
            <person name="Coughlan A.Y."/>
            <person name="Deshpande S."/>
            <person name="Douglass A.P."/>
            <person name="Hanson S.J."/>
            <person name="Klenk H.-P."/>
            <person name="Labutti K."/>
            <person name="Lapidus A."/>
            <person name="Lindquist E."/>
            <person name="Lipzen A."/>
            <person name="Meier-Kolthoff J.P."/>
            <person name="Ohm R.A."/>
            <person name="Otillar R.P."/>
            <person name="Pangilinan J."/>
            <person name="Peng Y."/>
            <person name="Rokas A."/>
            <person name="Rosa C.A."/>
            <person name="Scheuner C."/>
            <person name="Sibirny A.A."/>
            <person name="Slot J.C."/>
            <person name="Stielow J.B."/>
            <person name="Sun H."/>
            <person name="Kurtzman C.P."/>
            <person name="Blackwell M."/>
            <person name="Grigoriev I.V."/>
            <person name="Jeffries T.W."/>
        </authorList>
    </citation>
    <scope>NUCLEOTIDE SEQUENCE [LARGE SCALE GENOMIC DNA]</scope>
    <source>
        <strain evidence="12">NRRL Y-12698</strain>
    </source>
</reference>
<dbReference type="GO" id="GO:0051539">
    <property type="term" value="F:4 iron, 4 sulfur cluster binding"/>
    <property type="evidence" value="ECO:0007669"/>
    <property type="project" value="EnsemblFungi"/>
</dbReference>
<evidence type="ECO:0000256" key="5">
    <source>
        <dbReference type="ARBA" id="ARBA00023004"/>
    </source>
</evidence>
<dbReference type="FunFam" id="3.40.50.11860:FF:000001">
    <property type="entry name" value="2-(3-amino-3-carboxypropyl)histidine synthase subunit 2"/>
    <property type="match status" value="1"/>
</dbReference>
<dbReference type="PANTHER" id="PTHR10762:SF2">
    <property type="entry name" value="2-(3-AMINO-3-CARBOXYPROPYL)HISTIDINE SYNTHASE SUBUNIT 2"/>
    <property type="match status" value="1"/>
</dbReference>
<dbReference type="AlphaFoldDB" id="A0A1E3QI75"/>
<dbReference type="GO" id="GO:0090560">
    <property type="term" value="F:2-(3-amino-3-carboxypropyl)histidine synthase activity"/>
    <property type="evidence" value="ECO:0007669"/>
    <property type="project" value="EnsemblFungi"/>
</dbReference>
<gene>
    <name evidence="11" type="ORF">BABINDRAFT_163599</name>
</gene>
<dbReference type="Pfam" id="PF01866">
    <property type="entry name" value="Diphthamide_syn"/>
    <property type="match status" value="1"/>
</dbReference>
<dbReference type="Proteomes" id="UP000094336">
    <property type="component" value="Unassembled WGS sequence"/>
</dbReference>
<keyword evidence="5 9" id="KW-0408">Iron</keyword>
<evidence type="ECO:0000256" key="10">
    <source>
        <dbReference type="SAM" id="MobiDB-lite"/>
    </source>
</evidence>
<dbReference type="Gene3D" id="3.40.50.11840">
    <property type="entry name" value="Diphthamide synthesis DPH1/DPH2 domain 1"/>
    <property type="match status" value="1"/>
</dbReference>
<evidence type="ECO:0000313" key="12">
    <source>
        <dbReference type="Proteomes" id="UP000094336"/>
    </source>
</evidence>
<dbReference type="EMBL" id="KV454441">
    <property type="protein sequence ID" value="ODQ77340.1"/>
    <property type="molecule type" value="Genomic_DNA"/>
</dbReference>
<comment type="subcellular location">
    <subcellularLocation>
        <location evidence="9">Cytoplasm</location>
    </subcellularLocation>
</comment>
<dbReference type="RefSeq" id="XP_018982668.1">
    <property type="nucleotide sequence ID" value="XM_019129999.1"/>
</dbReference>
<keyword evidence="6 9" id="KW-0411">Iron-sulfur</keyword>